<dbReference type="GO" id="GO:0003700">
    <property type="term" value="F:DNA-binding transcription factor activity"/>
    <property type="evidence" value="ECO:0007669"/>
    <property type="project" value="InterPro"/>
</dbReference>
<dbReference type="Proteomes" id="UP000184432">
    <property type="component" value="Unassembled WGS sequence"/>
</dbReference>
<dbReference type="InterPro" id="IPR018060">
    <property type="entry name" value="HTH_AraC"/>
</dbReference>
<dbReference type="AlphaFoldDB" id="A0A1M6I4L5"/>
<dbReference type="GO" id="GO:0043565">
    <property type="term" value="F:sequence-specific DNA binding"/>
    <property type="evidence" value="ECO:0007669"/>
    <property type="project" value="InterPro"/>
</dbReference>
<dbReference type="Pfam" id="PF12833">
    <property type="entry name" value="HTH_18"/>
    <property type="match status" value="1"/>
</dbReference>
<dbReference type="InterPro" id="IPR018062">
    <property type="entry name" value="HTH_AraC-typ_CS"/>
</dbReference>
<keyword evidence="2" id="KW-0238">DNA-binding</keyword>
<dbReference type="STRING" id="570521.SAMN04488508_107114"/>
<name>A0A1M6I4L5_9FLAO</name>
<keyword evidence="4" id="KW-0812">Transmembrane</keyword>
<feature type="transmembrane region" description="Helical" evidence="4">
    <location>
        <begin position="61"/>
        <end position="82"/>
    </location>
</feature>
<feature type="transmembrane region" description="Helical" evidence="4">
    <location>
        <begin position="190"/>
        <end position="211"/>
    </location>
</feature>
<dbReference type="SUPFAM" id="SSF46689">
    <property type="entry name" value="Homeodomain-like"/>
    <property type="match status" value="1"/>
</dbReference>
<keyword evidence="4" id="KW-0472">Membrane</keyword>
<dbReference type="RefSeq" id="WP_073317976.1">
    <property type="nucleotide sequence ID" value="NZ_FQYP01000007.1"/>
</dbReference>
<dbReference type="PROSITE" id="PS00041">
    <property type="entry name" value="HTH_ARAC_FAMILY_1"/>
    <property type="match status" value="1"/>
</dbReference>
<evidence type="ECO:0000259" key="5">
    <source>
        <dbReference type="PROSITE" id="PS01124"/>
    </source>
</evidence>
<proteinExistence type="predicted"/>
<dbReference type="PROSITE" id="PS01124">
    <property type="entry name" value="HTH_ARAC_FAMILY_2"/>
    <property type="match status" value="1"/>
</dbReference>
<evidence type="ECO:0000256" key="1">
    <source>
        <dbReference type="ARBA" id="ARBA00023015"/>
    </source>
</evidence>
<keyword evidence="1" id="KW-0805">Transcription regulation</keyword>
<dbReference type="PANTHER" id="PTHR43280">
    <property type="entry name" value="ARAC-FAMILY TRANSCRIPTIONAL REGULATOR"/>
    <property type="match status" value="1"/>
</dbReference>
<feature type="transmembrane region" description="Helical" evidence="4">
    <location>
        <begin position="6"/>
        <end position="26"/>
    </location>
</feature>
<feature type="transmembrane region" description="Helical" evidence="4">
    <location>
        <begin position="131"/>
        <end position="149"/>
    </location>
</feature>
<keyword evidence="4" id="KW-1133">Transmembrane helix</keyword>
<feature type="transmembrane region" description="Helical" evidence="4">
    <location>
        <begin position="38"/>
        <end position="55"/>
    </location>
</feature>
<evidence type="ECO:0000313" key="6">
    <source>
        <dbReference type="EMBL" id="SHJ29397.1"/>
    </source>
</evidence>
<sequence length="348" mass="40444">MNPENIIGDLGKITVFLLVLLALYLFSAPTKRKLPNHLFASFLLVTAFDMMGWFIELPQSNILRSLKISSVLLQMPLFYLYVKSACYYNFKLSTKHLLHGILFLAVFILFILTDLSDQSLTVFEILSKIQYYYYIIAIFYSLTIFKRVYQNNYSSNHKITYQWLLRTTILFLIGNTFVTVRELMNSNHPVLIYLNLFISLFALFVICWFVLNGLRKPNLFVGVDHNLTPVHSHKPETEKPEDLKKLIEYIETEKPYLDDKLTLQKLAEPLDVPEKQLSALINKKTGMHFFDFINSYRIKDAQTLLKEQPDLTVLEVLYDVGFNSKSSFYTAFKKATGITPTAYRKSTL</sequence>
<keyword evidence="7" id="KW-1185">Reference proteome</keyword>
<feature type="transmembrane region" description="Helical" evidence="4">
    <location>
        <begin position="94"/>
        <end position="111"/>
    </location>
</feature>
<evidence type="ECO:0000256" key="3">
    <source>
        <dbReference type="ARBA" id="ARBA00023163"/>
    </source>
</evidence>
<reference evidence="7" key="1">
    <citation type="submission" date="2016-11" db="EMBL/GenBank/DDBJ databases">
        <authorList>
            <person name="Varghese N."/>
            <person name="Submissions S."/>
        </authorList>
    </citation>
    <scope>NUCLEOTIDE SEQUENCE [LARGE SCALE GENOMIC DNA]</scope>
    <source>
        <strain evidence="7">DSM 22623</strain>
    </source>
</reference>
<evidence type="ECO:0000313" key="7">
    <source>
        <dbReference type="Proteomes" id="UP000184432"/>
    </source>
</evidence>
<dbReference type="SMART" id="SM00342">
    <property type="entry name" value="HTH_ARAC"/>
    <property type="match status" value="1"/>
</dbReference>
<keyword evidence="3" id="KW-0804">Transcription</keyword>
<gene>
    <name evidence="6" type="ORF">SAMN04488508_107114</name>
</gene>
<feature type="transmembrane region" description="Helical" evidence="4">
    <location>
        <begin position="161"/>
        <end position="178"/>
    </location>
</feature>
<evidence type="ECO:0000256" key="4">
    <source>
        <dbReference type="SAM" id="Phobius"/>
    </source>
</evidence>
<protein>
    <submittedName>
        <fullName evidence="6">Transcriptional regulator, AraC family</fullName>
    </submittedName>
</protein>
<organism evidence="6 7">
    <name type="scientific">Aquimarina spongiae</name>
    <dbReference type="NCBI Taxonomy" id="570521"/>
    <lineage>
        <taxon>Bacteria</taxon>
        <taxon>Pseudomonadati</taxon>
        <taxon>Bacteroidota</taxon>
        <taxon>Flavobacteriia</taxon>
        <taxon>Flavobacteriales</taxon>
        <taxon>Flavobacteriaceae</taxon>
        <taxon>Aquimarina</taxon>
    </lineage>
</organism>
<dbReference type="EMBL" id="FQYP01000007">
    <property type="protein sequence ID" value="SHJ29397.1"/>
    <property type="molecule type" value="Genomic_DNA"/>
</dbReference>
<dbReference type="PANTHER" id="PTHR43280:SF29">
    <property type="entry name" value="ARAC-FAMILY TRANSCRIPTIONAL REGULATOR"/>
    <property type="match status" value="1"/>
</dbReference>
<dbReference type="InterPro" id="IPR009057">
    <property type="entry name" value="Homeodomain-like_sf"/>
</dbReference>
<dbReference type="PRINTS" id="PR00032">
    <property type="entry name" value="HTHARAC"/>
</dbReference>
<evidence type="ECO:0000256" key="2">
    <source>
        <dbReference type="ARBA" id="ARBA00023125"/>
    </source>
</evidence>
<dbReference type="Gene3D" id="1.10.10.60">
    <property type="entry name" value="Homeodomain-like"/>
    <property type="match status" value="2"/>
</dbReference>
<feature type="domain" description="HTH araC/xylS-type" evidence="5">
    <location>
        <begin position="244"/>
        <end position="346"/>
    </location>
</feature>
<dbReference type="InterPro" id="IPR020449">
    <property type="entry name" value="Tscrpt_reg_AraC-type_HTH"/>
</dbReference>
<accession>A0A1M6I4L5</accession>
<dbReference type="OrthoDB" id="5492415at2"/>